<accession>A0A927BUI0</accession>
<feature type="transmembrane region" description="Helical" evidence="9">
    <location>
        <begin position="151"/>
        <end position="171"/>
    </location>
</feature>
<dbReference type="Gene3D" id="3.30.565.10">
    <property type="entry name" value="Histidine kinase-like ATPase, C-terminal domain"/>
    <property type="match status" value="1"/>
</dbReference>
<evidence type="ECO:0000256" key="5">
    <source>
        <dbReference type="ARBA" id="ARBA00022741"/>
    </source>
</evidence>
<evidence type="ECO:0000256" key="1">
    <source>
        <dbReference type="ARBA" id="ARBA00000085"/>
    </source>
</evidence>
<keyword evidence="7" id="KW-0067">ATP-binding</keyword>
<evidence type="ECO:0000256" key="6">
    <source>
        <dbReference type="ARBA" id="ARBA00022777"/>
    </source>
</evidence>
<gene>
    <name evidence="11" type="ORF">IDH44_12290</name>
</gene>
<dbReference type="GO" id="GO:0004673">
    <property type="term" value="F:protein histidine kinase activity"/>
    <property type="evidence" value="ECO:0007669"/>
    <property type="project" value="UniProtKB-EC"/>
</dbReference>
<keyword evidence="6 11" id="KW-0418">Kinase</keyword>
<dbReference type="SMART" id="SM00387">
    <property type="entry name" value="HATPase_c"/>
    <property type="match status" value="1"/>
</dbReference>
<dbReference type="PROSITE" id="PS50109">
    <property type="entry name" value="HIS_KIN"/>
    <property type="match status" value="1"/>
</dbReference>
<evidence type="ECO:0000313" key="12">
    <source>
        <dbReference type="Proteomes" id="UP000621560"/>
    </source>
</evidence>
<dbReference type="InterPro" id="IPR003594">
    <property type="entry name" value="HATPase_dom"/>
</dbReference>
<keyword evidence="3" id="KW-0597">Phosphoprotein</keyword>
<evidence type="ECO:0000259" key="10">
    <source>
        <dbReference type="PROSITE" id="PS50109"/>
    </source>
</evidence>
<name>A0A927BUI0_9BACL</name>
<evidence type="ECO:0000256" key="4">
    <source>
        <dbReference type="ARBA" id="ARBA00022679"/>
    </source>
</evidence>
<dbReference type="InterPro" id="IPR036890">
    <property type="entry name" value="HATPase_C_sf"/>
</dbReference>
<evidence type="ECO:0000256" key="8">
    <source>
        <dbReference type="ARBA" id="ARBA00023012"/>
    </source>
</evidence>
<dbReference type="PANTHER" id="PTHR43065:SF10">
    <property type="entry name" value="PEROXIDE STRESS-ACTIVATED HISTIDINE KINASE MAK3"/>
    <property type="match status" value="1"/>
</dbReference>
<dbReference type="EC" id="2.7.13.3" evidence="2"/>
<feature type="transmembrane region" description="Helical" evidence="9">
    <location>
        <begin position="89"/>
        <end position="107"/>
    </location>
</feature>
<sequence length="450" mass="48510">MLAYVIALLTAALVLAAVSGRSESGRWASLFLLCASTGGLAELWRSGAATGDARAVELLALFNVTFTPYAVLIFALVYDRLGSSGGRRLWKGLLAVPALLTLGIAWAGTAPVQPDYRVLLLWAGPYYAAACWLLVYALRREQEPAMRRNRLVTTTIMVPTLLAVTVLIYVGRALDPAFDFFPYVAYFILYSLSVAALCVFAYGVLGVRLRLERDPLEQAMQAASTGVSVLNHTIKNEAGKIAIHAELLKRRLPAADAAARDQLGAIAAASDHLLQMAGRLHARTQRVMMKPRVCALHELIEQAAAAWSAELSRRRIELRLALDGGHARVRCDPAHMLEVLHVGIGNAVEAMDGGGTLRITLHRRRRHVELTIADSGHGIAKSAAARVFEPFFTTRGGGRNYGLGLAYAHNVMRAAGGAVKLVSEPGSGTELRLRLPLVRKPQSGKGGGRD</sequence>
<dbReference type="PANTHER" id="PTHR43065">
    <property type="entry name" value="SENSOR HISTIDINE KINASE"/>
    <property type="match status" value="1"/>
</dbReference>
<feature type="transmembrane region" description="Helical" evidence="9">
    <location>
        <begin position="183"/>
        <end position="205"/>
    </location>
</feature>
<proteinExistence type="predicted"/>
<reference evidence="11" key="1">
    <citation type="submission" date="2020-09" db="EMBL/GenBank/DDBJ databases">
        <title>A novel bacterium of genus Paenibacillus, isolated from South China Sea.</title>
        <authorList>
            <person name="Huang H."/>
            <person name="Mo K."/>
            <person name="Hu Y."/>
        </authorList>
    </citation>
    <scope>NUCLEOTIDE SEQUENCE</scope>
    <source>
        <strain evidence="11">IB182496</strain>
    </source>
</reference>
<evidence type="ECO:0000256" key="3">
    <source>
        <dbReference type="ARBA" id="ARBA00022553"/>
    </source>
</evidence>
<feature type="transmembrane region" description="Helical" evidence="9">
    <location>
        <begin position="58"/>
        <end position="77"/>
    </location>
</feature>
<dbReference type="AlphaFoldDB" id="A0A927BUI0"/>
<evidence type="ECO:0000256" key="9">
    <source>
        <dbReference type="SAM" id="Phobius"/>
    </source>
</evidence>
<organism evidence="11 12">
    <name type="scientific">Paenibacillus sabuli</name>
    <dbReference type="NCBI Taxonomy" id="2772509"/>
    <lineage>
        <taxon>Bacteria</taxon>
        <taxon>Bacillati</taxon>
        <taxon>Bacillota</taxon>
        <taxon>Bacilli</taxon>
        <taxon>Bacillales</taxon>
        <taxon>Paenibacillaceae</taxon>
        <taxon>Paenibacillus</taxon>
    </lineage>
</organism>
<keyword evidence="8" id="KW-0902">Two-component regulatory system</keyword>
<keyword evidence="4" id="KW-0808">Transferase</keyword>
<keyword evidence="9" id="KW-0472">Membrane</keyword>
<feature type="domain" description="Histidine kinase" evidence="10">
    <location>
        <begin position="229"/>
        <end position="439"/>
    </location>
</feature>
<dbReference type="GO" id="GO:0005524">
    <property type="term" value="F:ATP binding"/>
    <property type="evidence" value="ECO:0007669"/>
    <property type="project" value="UniProtKB-KW"/>
</dbReference>
<dbReference type="Pfam" id="PF02518">
    <property type="entry name" value="HATPase_c"/>
    <property type="match status" value="1"/>
</dbReference>
<evidence type="ECO:0000256" key="7">
    <source>
        <dbReference type="ARBA" id="ARBA00022840"/>
    </source>
</evidence>
<comment type="catalytic activity">
    <reaction evidence="1">
        <text>ATP + protein L-histidine = ADP + protein N-phospho-L-histidine.</text>
        <dbReference type="EC" id="2.7.13.3"/>
    </reaction>
</comment>
<dbReference type="Proteomes" id="UP000621560">
    <property type="component" value="Unassembled WGS sequence"/>
</dbReference>
<dbReference type="PRINTS" id="PR00344">
    <property type="entry name" value="BCTRLSENSOR"/>
</dbReference>
<comment type="caution">
    <text evidence="11">The sequence shown here is derived from an EMBL/GenBank/DDBJ whole genome shotgun (WGS) entry which is preliminary data.</text>
</comment>
<keyword evidence="9" id="KW-0812">Transmembrane</keyword>
<evidence type="ECO:0000256" key="2">
    <source>
        <dbReference type="ARBA" id="ARBA00012438"/>
    </source>
</evidence>
<dbReference type="EMBL" id="JACXIZ010000020">
    <property type="protein sequence ID" value="MBD2845975.1"/>
    <property type="molecule type" value="Genomic_DNA"/>
</dbReference>
<dbReference type="SUPFAM" id="SSF55874">
    <property type="entry name" value="ATPase domain of HSP90 chaperone/DNA topoisomerase II/histidine kinase"/>
    <property type="match status" value="1"/>
</dbReference>
<dbReference type="InterPro" id="IPR004358">
    <property type="entry name" value="Sig_transdc_His_kin-like_C"/>
</dbReference>
<keyword evidence="5" id="KW-0547">Nucleotide-binding</keyword>
<keyword evidence="9" id="KW-1133">Transmembrane helix</keyword>
<dbReference type="InterPro" id="IPR005467">
    <property type="entry name" value="His_kinase_dom"/>
</dbReference>
<evidence type="ECO:0000313" key="11">
    <source>
        <dbReference type="EMBL" id="MBD2845975.1"/>
    </source>
</evidence>
<protein>
    <recommendedName>
        <fullName evidence="2">histidine kinase</fullName>
        <ecNumber evidence="2">2.7.13.3</ecNumber>
    </recommendedName>
</protein>
<feature type="transmembrane region" description="Helical" evidence="9">
    <location>
        <begin position="119"/>
        <end position="139"/>
    </location>
</feature>
<dbReference type="RefSeq" id="WP_190918056.1">
    <property type="nucleotide sequence ID" value="NZ_JACXIZ010000020.1"/>
</dbReference>
<dbReference type="GO" id="GO:0000160">
    <property type="term" value="P:phosphorelay signal transduction system"/>
    <property type="evidence" value="ECO:0007669"/>
    <property type="project" value="UniProtKB-KW"/>
</dbReference>
<keyword evidence="12" id="KW-1185">Reference proteome</keyword>